<evidence type="ECO:0000256" key="8">
    <source>
        <dbReference type="SAM" id="Phobius"/>
    </source>
</evidence>
<keyword evidence="3 8" id="KW-0812">Transmembrane</keyword>
<evidence type="ECO:0000313" key="11">
    <source>
        <dbReference type="Proteomes" id="UP000639772"/>
    </source>
</evidence>
<dbReference type="PANTHER" id="PTHR19241">
    <property type="entry name" value="ATP-BINDING CASSETTE TRANSPORTER"/>
    <property type="match status" value="1"/>
</dbReference>
<dbReference type="SUPFAM" id="SSF52540">
    <property type="entry name" value="P-loop containing nucleoside triphosphate hydrolases"/>
    <property type="match status" value="2"/>
</dbReference>
<evidence type="ECO:0000256" key="2">
    <source>
        <dbReference type="ARBA" id="ARBA00022448"/>
    </source>
</evidence>
<evidence type="ECO:0000256" key="6">
    <source>
        <dbReference type="ARBA" id="ARBA00022989"/>
    </source>
</evidence>
<keyword evidence="4" id="KW-0547">Nucleotide-binding</keyword>
<dbReference type="Gene3D" id="3.40.50.300">
    <property type="entry name" value="P-loop containing nucleotide triphosphate hydrolases"/>
    <property type="match status" value="2"/>
</dbReference>
<evidence type="ECO:0000259" key="9">
    <source>
        <dbReference type="PROSITE" id="PS50893"/>
    </source>
</evidence>
<reference evidence="10 11" key="1">
    <citation type="journal article" date="2020" name="Nat. Food">
        <title>A phased Vanilla planifolia genome enables genetic improvement of flavour and production.</title>
        <authorList>
            <person name="Hasing T."/>
            <person name="Tang H."/>
            <person name="Brym M."/>
            <person name="Khazi F."/>
            <person name="Huang T."/>
            <person name="Chambers A.H."/>
        </authorList>
    </citation>
    <scope>NUCLEOTIDE SEQUENCE [LARGE SCALE GENOMIC DNA]</scope>
    <source>
        <tissue evidence="10">Leaf</tissue>
    </source>
</reference>
<feature type="transmembrane region" description="Helical" evidence="8">
    <location>
        <begin position="467"/>
        <end position="486"/>
    </location>
</feature>
<sequence length="835" mass="94137">MEERPLTHEMNEAFLHLLKEKKTSLGNGEAAVEVRFEGLCVEAKQPVGRRTPPTLVNVTLNAFQEAKAMLHPSCTRKRRTKILKGLTGTIRQSRMTLILGPPGSGKSTMLRALSGKLDPALKPARPSPCRDDREGDIRFLESHVWDQQSIRRGNKKLAPELAAFVEATSWEGGGNMIITYILKLLGLEDCADTIVGDEMRRGISGGQRKRVTIGEMLVSLARSFFLDDISTGLDSSTTYMILKFLRQMAHILDTTIVISLIQPLPETFQLFDDIILLCNGQIVYQGPRDSALAFFEYMGFTCPDRKSTAEFLQEVISKMDQQQYWKGNQQEYQYHSVETLAESFRSFHPYTMDKPDSIVKRRQTTLPITGSYTLSKWEVFKACFSRELLLLKRNSMVHLFKNIQIILLALVIMTLFLQADKDPYSIETGNKIIGAIFAGVVIVKFNGMTELSMTTRRLPVFYKQRELLRLPGWALLLSIYILSLPMSLTETGIWTSLTYFTIGYAPSAIRFIQQYLALFCVHQMSMGLFRLIAVIGRTQMMATTLGTAALIAIYILGGFVVSKDKIKPPLVWGYWASPLTYGQNAVALNEFLDKKWSKRNYGNGINGKTVGEAFLRSRGMPTQWHWSWENDIARCPSWKKTGGHVEGTITTSGYPKDKKHLPGYQMFVEEVMGILELLPLKKAIVGLPGVNGLSAEQRKRLTIAVELVSNPSILFMDEPTSGLDARAAAIVMRTVRKTVETGRTVVCTIHQPSTEIFEAFDELLMMKRGGQLIFSGPLGPSSQYMIQYFEAIPQVPKFQRDQNPAAWMLDITSSIMEYNLQIDYAVIYQNSVIYR</sequence>
<keyword evidence="5" id="KW-0067">ATP-binding</keyword>
<dbReference type="EMBL" id="JADCNM010000053">
    <property type="protein sequence ID" value="KAG0451615.1"/>
    <property type="molecule type" value="Genomic_DNA"/>
</dbReference>
<dbReference type="OrthoDB" id="66620at2759"/>
<keyword evidence="7 8" id="KW-0472">Membrane</keyword>
<protein>
    <recommendedName>
        <fullName evidence="9">ABC transporter domain-containing protein</fullName>
    </recommendedName>
</protein>
<accession>A0A835U8A2</accession>
<evidence type="ECO:0000256" key="3">
    <source>
        <dbReference type="ARBA" id="ARBA00022692"/>
    </source>
</evidence>
<evidence type="ECO:0000256" key="5">
    <source>
        <dbReference type="ARBA" id="ARBA00022840"/>
    </source>
</evidence>
<dbReference type="InterPro" id="IPR013525">
    <property type="entry name" value="ABC2_TM"/>
</dbReference>
<dbReference type="GO" id="GO:0140359">
    <property type="term" value="F:ABC-type transporter activity"/>
    <property type="evidence" value="ECO:0007669"/>
    <property type="project" value="InterPro"/>
</dbReference>
<dbReference type="PROSITE" id="PS50893">
    <property type="entry name" value="ABC_TRANSPORTER_2"/>
    <property type="match status" value="2"/>
</dbReference>
<proteinExistence type="predicted"/>
<keyword evidence="6 8" id="KW-1133">Transmembrane helix</keyword>
<dbReference type="InterPro" id="IPR003439">
    <property type="entry name" value="ABC_transporter-like_ATP-bd"/>
</dbReference>
<dbReference type="Pfam" id="PF01061">
    <property type="entry name" value="ABC2_membrane"/>
    <property type="match status" value="1"/>
</dbReference>
<dbReference type="GO" id="GO:0005886">
    <property type="term" value="C:plasma membrane"/>
    <property type="evidence" value="ECO:0007669"/>
    <property type="project" value="UniProtKB-ARBA"/>
</dbReference>
<dbReference type="SMART" id="SM00382">
    <property type="entry name" value="AAA"/>
    <property type="match status" value="2"/>
</dbReference>
<feature type="transmembrane region" description="Helical" evidence="8">
    <location>
        <begin position="399"/>
        <end position="417"/>
    </location>
</feature>
<comment type="caution">
    <text evidence="10">The sequence shown here is derived from an EMBL/GenBank/DDBJ whole genome shotgun (WGS) entry which is preliminary data.</text>
</comment>
<keyword evidence="2" id="KW-0813">Transport</keyword>
<evidence type="ECO:0000256" key="7">
    <source>
        <dbReference type="ARBA" id="ARBA00023136"/>
    </source>
</evidence>
<dbReference type="PROSITE" id="PS00211">
    <property type="entry name" value="ABC_TRANSPORTER_1"/>
    <property type="match status" value="1"/>
</dbReference>
<dbReference type="GO" id="GO:0005524">
    <property type="term" value="F:ATP binding"/>
    <property type="evidence" value="ECO:0007669"/>
    <property type="project" value="UniProtKB-KW"/>
</dbReference>
<dbReference type="Proteomes" id="UP000639772">
    <property type="component" value="Unassembled WGS sequence"/>
</dbReference>
<feature type="transmembrane region" description="Helical" evidence="8">
    <location>
        <begin position="541"/>
        <end position="561"/>
    </location>
</feature>
<evidence type="ECO:0000256" key="4">
    <source>
        <dbReference type="ARBA" id="ARBA00022741"/>
    </source>
</evidence>
<gene>
    <name evidence="10" type="ORF">HPP92_026133</name>
</gene>
<feature type="domain" description="ABC transporter" evidence="9">
    <location>
        <begin position="58"/>
        <end position="304"/>
    </location>
</feature>
<name>A0A835U8A2_VANPL</name>
<dbReference type="FunFam" id="3.40.50.300:FF:002615">
    <property type="entry name" value="ABC transporter"/>
    <property type="match status" value="1"/>
</dbReference>
<evidence type="ECO:0000313" key="10">
    <source>
        <dbReference type="EMBL" id="KAG0451615.1"/>
    </source>
</evidence>
<dbReference type="GO" id="GO:0016887">
    <property type="term" value="F:ATP hydrolysis activity"/>
    <property type="evidence" value="ECO:0007669"/>
    <property type="project" value="InterPro"/>
</dbReference>
<comment type="subcellular location">
    <subcellularLocation>
        <location evidence="1">Membrane</location>
        <topology evidence="1">Multi-pass membrane protein</topology>
    </subcellularLocation>
</comment>
<feature type="domain" description="ABC transporter" evidence="9">
    <location>
        <begin position="540"/>
        <end position="794"/>
    </location>
</feature>
<dbReference type="InterPro" id="IPR003593">
    <property type="entry name" value="AAA+_ATPase"/>
</dbReference>
<dbReference type="AlphaFoldDB" id="A0A835U8A2"/>
<dbReference type="Pfam" id="PF00005">
    <property type="entry name" value="ABC_tran"/>
    <property type="match status" value="1"/>
</dbReference>
<evidence type="ECO:0000256" key="1">
    <source>
        <dbReference type="ARBA" id="ARBA00004141"/>
    </source>
</evidence>
<organism evidence="10 11">
    <name type="scientific">Vanilla planifolia</name>
    <name type="common">Vanilla</name>
    <dbReference type="NCBI Taxonomy" id="51239"/>
    <lineage>
        <taxon>Eukaryota</taxon>
        <taxon>Viridiplantae</taxon>
        <taxon>Streptophyta</taxon>
        <taxon>Embryophyta</taxon>
        <taxon>Tracheophyta</taxon>
        <taxon>Spermatophyta</taxon>
        <taxon>Magnoliopsida</taxon>
        <taxon>Liliopsida</taxon>
        <taxon>Asparagales</taxon>
        <taxon>Orchidaceae</taxon>
        <taxon>Vanilloideae</taxon>
        <taxon>Vanilleae</taxon>
        <taxon>Vanilla</taxon>
    </lineage>
</organism>
<feature type="transmembrane region" description="Helical" evidence="8">
    <location>
        <begin position="429"/>
        <end position="447"/>
    </location>
</feature>
<dbReference type="InterPro" id="IPR017871">
    <property type="entry name" value="ABC_transporter-like_CS"/>
</dbReference>
<dbReference type="InterPro" id="IPR027417">
    <property type="entry name" value="P-loop_NTPase"/>
</dbReference>